<dbReference type="EMBL" id="UGHH01000002">
    <property type="protein sequence ID" value="STO64503.1"/>
    <property type="molecule type" value="Genomic_DNA"/>
</dbReference>
<dbReference type="Pfam" id="PF00072">
    <property type="entry name" value="Response_reg"/>
    <property type="match status" value="1"/>
</dbReference>
<dbReference type="AlphaFoldDB" id="A0A377I1V5"/>
<keyword evidence="10" id="KW-0812">Transmembrane</keyword>
<evidence type="ECO:0000256" key="6">
    <source>
        <dbReference type="ARBA" id="ARBA00023125"/>
    </source>
</evidence>
<evidence type="ECO:0000256" key="2">
    <source>
        <dbReference type="ARBA" id="ARBA00022490"/>
    </source>
</evidence>
<evidence type="ECO:0000256" key="1">
    <source>
        <dbReference type="ARBA" id="ARBA00004496"/>
    </source>
</evidence>
<dbReference type="Gene3D" id="3.40.50.2300">
    <property type="match status" value="1"/>
</dbReference>
<keyword evidence="5" id="KW-0805">Transcription regulation</keyword>
<dbReference type="SUPFAM" id="SSF52172">
    <property type="entry name" value="CheY-like"/>
    <property type="match status" value="1"/>
</dbReference>
<keyword evidence="10" id="KW-1133">Transmembrane helix</keyword>
<dbReference type="FunFam" id="3.40.50.2300:FF:000001">
    <property type="entry name" value="DNA-binding response regulator PhoB"/>
    <property type="match status" value="1"/>
</dbReference>
<keyword evidence="6 9" id="KW-0238">DNA-binding</keyword>
<dbReference type="InterPro" id="IPR001867">
    <property type="entry name" value="OmpR/PhoB-type_DNA-bd"/>
</dbReference>
<dbReference type="GO" id="GO:0000976">
    <property type="term" value="F:transcription cis-regulatory region binding"/>
    <property type="evidence" value="ECO:0007669"/>
    <property type="project" value="TreeGrafter"/>
</dbReference>
<accession>A0A377I1V5</accession>
<dbReference type="InterPro" id="IPR011006">
    <property type="entry name" value="CheY-like_superfamily"/>
</dbReference>
<reference evidence="13 14" key="1">
    <citation type="submission" date="2018-06" db="EMBL/GenBank/DDBJ databases">
        <authorList>
            <consortium name="Pathogen Informatics"/>
            <person name="Doyle S."/>
        </authorList>
    </citation>
    <scope>NUCLEOTIDE SEQUENCE [LARGE SCALE GENOMIC DNA]</scope>
    <source>
        <strain evidence="13 14">NCTC10794</strain>
    </source>
</reference>
<dbReference type="GO" id="GO:0000156">
    <property type="term" value="F:phosphorelay response regulator activity"/>
    <property type="evidence" value="ECO:0007669"/>
    <property type="project" value="TreeGrafter"/>
</dbReference>
<evidence type="ECO:0000256" key="5">
    <source>
        <dbReference type="ARBA" id="ARBA00023015"/>
    </source>
</evidence>
<dbReference type="InterPro" id="IPR016032">
    <property type="entry name" value="Sig_transdc_resp-reg_C-effctor"/>
</dbReference>
<dbReference type="PANTHER" id="PTHR48111:SF39">
    <property type="entry name" value="TRANSCRIPTIONAL REGULATORY PROTEIN CPXR"/>
    <property type="match status" value="1"/>
</dbReference>
<dbReference type="GO" id="GO:0006355">
    <property type="term" value="P:regulation of DNA-templated transcription"/>
    <property type="evidence" value="ECO:0007669"/>
    <property type="project" value="InterPro"/>
</dbReference>
<keyword evidence="10" id="KW-0472">Membrane</keyword>
<feature type="transmembrane region" description="Helical" evidence="10">
    <location>
        <begin position="202"/>
        <end position="221"/>
    </location>
</feature>
<keyword evidence="4" id="KW-0902">Two-component regulatory system</keyword>
<evidence type="ECO:0000256" key="3">
    <source>
        <dbReference type="ARBA" id="ARBA00022553"/>
    </source>
</evidence>
<keyword evidence="3 8" id="KW-0597">Phosphoprotein</keyword>
<evidence type="ECO:0000259" key="11">
    <source>
        <dbReference type="PROSITE" id="PS50110"/>
    </source>
</evidence>
<name>A0A377I1V5_HAEPH</name>
<evidence type="ECO:0000256" key="8">
    <source>
        <dbReference type="PROSITE-ProRule" id="PRU00169"/>
    </source>
</evidence>
<protein>
    <submittedName>
        <fullName evidence="13">Transcriptional regulatory protein CpxR</fullName>
    </submittedName>
</protein>
<dbReference type="GO" id="GO:0032993">
    <property type="term" value="C:protein-DNA complex"/>
    <property type="evidence" value="ECO:0007669"/>
    <property type="project" value="TreeGrafter"/>
</dbReference>
<proteinExistence type="predicted"/>
<organism evidence="13 14">
    <name type="scientific">Haemophilus parahaemolyticus</name>
    <dbReference type="NCBI Taxonomy" id="735"/>
    <lineage>
        <taxon>Bacteria</taxon>
        <taxon>Pseudomonadati</taxon>
        <taxon>Pseudomonadota</taxon>
        <taxon>Gammaproteobacteria</taxon>
        <taxon>Pasteurellales</taxon>
        <taxon>Pasteurellaceae</taxon>
        <taxon>Haemophilus</taxon>
    </lineage>
</organism>
<feature type="DNA-binding region" description="OmpR/PhoB-type" evidence="9">
    <location>
        <begin position="143"/>
        <end position="249"/>
    </location>
</feature>
<dbReference type="InterPro" id="IPR039420">
    <property type="entry name" value="WalR-like"/>
</dbReference>
<dbReference type="Proteomes" id="UP000254867">
    <property type="component" value="Unassembled WGS sequence"/>
</dbReference>
<sequence>MPEILLVDDDLELTELLAELLLLEGFNVTVVHNGQEALSLLKTQSFDLMLLDIMMPVLNGTETLKQLRKTSNMPVLMLSARDDDIDRVLGLELGADDYLPKPFNDRELVARIKAILRRSTASLTPQPITQPIKANNSPEEHKGKPLSFNGIELHSGRQQAIYNGQDLELTGTEFSLLQILIQNPGVILSRELLNLEILGKTLTLMIVLLICIYLIYVRNYLSVKIIYRGLRLYVAWLLTSNRKIIIFPR</sequence>
<evidence type="ECO:0000259" key="12">
    <source>
        <dbReference type="PROSITE" id="PS51755"/>
    </source>
</evidence>
<evidence type="ECO:0000256" key="9">
    <source>
        <dbReference type="PROSITE-ProRule" id="PRU01091"/>
    </source>
</evidence>
<feature type="domain" description="OmpR/PhoB-type" evidence="12">
    <location>
        <begin position="143"/>
        <end position="249"/>
    </location>
</feature>
<comment type="subcellular location">
    <subcellularLocation>
        <location evidence="1">Cytoplasm</location>
    </subcellularLocation>
</comment>
<dbReference type="PROSITE" id="PS51755">
    <property type="entry name" value="OMPR_PHOB"/>
    <property type="match status" value="1"/>
</dbReference>
<evidence type="ECO:0000313" key="13">
    <source>
        <dbReference type="EMBL" id="STO64503.1"/>
    </source>
</evidence>
<keyword evidence="2" id="KW-0963">Cytoplasm</keyword>
<dbReference type="PANTHER" id="PTHR48111">
    <property type="entry name" value="REGULATOR OF RPOS"/>
    <property type="match status" value="1"/>
</dbReference>
<keyword evidence="7" id="KW-0804">Transcription</keyword>
<gene>
    <name evidence="13" type="primary">cpxR</name>
    <name evidence="13" type="ORF">NCTC10794_01571</name>
</gene>
<dbReference type="Gene3D" id="6.10.250.690">
    <property type="match status" value="1"/>
</dbReference>
<evidence type="ECO:0000256" key="4">
    <source>
        <dbReference type="ARBA" id="ARBA00023012"/>
    </source>
</evidence>
<feature type="modified residue" description="4-aspartylphosphate" evidence="8">
    <location>
        <position position="52"/>
    </location>
</feature>
<dbReference type="SUPFAM" id="SSF46894">
    <property type="entry name" value="C-terminal effector domain of the bipartite response regulators"/>
    <property type="match status" value="1"/>
</dbReference>
<dbReference type="GO" id="GO:0005829">
    <property type="term" value="C:cytosol"/>
    <property type="evidence" value="ECO:0007669"/>
    <property type="project" value="TreeGrafter"/>
</dbReference>
<dbReference type="PROSITE" id="PS50110">
    <property type="entry name" value="RESPONSE_REGULATORY"/>
    <property type="match status" value="1"/>
</dbReference>
<dbReference type="SMART" id="SM00448">
    <property type="entry name" value="REC"/>
    <property type="match status" value="1"/>
</dbReference>
<dbReference type="InterPro" id="IPR001789">
    <property type="entry name" value="Sig_transdc_resp-reg_receiver"/>
</dbReference>
<evidence type="ECO:0000256" key="10">
    <source>
        <dbReference type="SAM" id="Phobius"/>
    </source>
</evidence>
<feature type="domain" description="Response regulatory" evidence="11">
    <location>
        <begin position="3"/>
        <end position="116"/>
    </location>
</feature>
<evidence type="ECO:0000256" key="7">
    <source>
        <dbReference type="ARBA" id="ARBA00023163"/>
    </source>
</evidence>
<dbReference type="Gene3D" id="1.10.10.10">
    <property type="entry name" value="Winged helix-like DNA-binding domain superfamily/Winged helix DNA-binding domain"/>
    <property type="match status" value="1"/>
</dbReference>
<dbReference type="InterPro" id="IPR036388">
    <property type="entry name" value="WH-like_DNA-bd_sf"/>
</dbReference>
<evidence type="ECO:0000313" key="14">
    <source>
        <dbReference type="Proteomes" id="UP000254867"/>
    </source>
</evidence>